<organism evidence="2 3">
    <name type="scientific">Botryotinia calthae</name>
    <dbReference type="NCBI Taxonomy" id="38488"/>
    <lineage>
        <taxon>Eukaryota</taxon>
        <taxon>Fungi</taxon>
        <taxon>Dikarya</taxon>
        <taxon>Ascomycota</taxon>
        <taxon>Pezizomycotina</taxon>
        <taxon>Leotiomycetes</taxon>
        <taxon>Helotiales</taxon>
        <taxon>Sclerotiniaceae</taxon>
        <taxon>Botryotinia</taxon>
    </lineage>
</organism>
<evidence type="ECO:0000313" key="2">
    <source>
        <dbReference type="EMBL" id="TEY29082.1"/>
    </source>
</evidence>
<name>A0A4Y8CEE7_9HELO</name>
<dbReference type="Proteomes" id="UP000297299">
    <property type="component" value="Unassembled WGS sequence"/>
</dbReference>
<reference evidence="2 3" key="1">
    <citation type="submission" date="2017-11" db="EMBL/GenBank/DDBJ databases">
        <title>Comparative genomics of Botrytis spp.</title>
        <authorList>
            <person name="Valero-Jimenez C.A."/>
            <person name="Tapia P."/>
            <person name="Veloso J."/>
            <person name="Silva-Moreno E."/>
            <person name="Staats M."/>
            <person name="Valdes J.H."/>
            <person name="Van Kan J.A.L."/>
        </authorList>
    </citation>
    <scope>NUCLEOTIDE SEQUENCE [LARGE SCALE GENOMIC DNA]</scope>
    <source>
        <strain evidence="2 3">MUCL2830</strain>
    </source>
</reference>
<keyword evidence="3" id="KW-1185">Reference proteome</keyword>
<dbReference type="AlphaFoldDB" id="A0A4Y8CEE7"/>
<evidence type="ECO:0000256" key="1">
    <source>
        <dbReference type="SAM" id="MobiDB-lite"/>
    </source>
</evidence>
<gene>
    <name evidence="2" type="ORF">BOTCAL_0980g00020</name>
</gene>
<dbReference type="EMBL" id="PHWZ01000976">
    <property type="protein sequence ID" value="TEY29082.1"/>
    <property type="molecule type" value="Genomic_DNA"/>
</dbReference>
<feature type="compositionally biased region" description="Acidic residues" evidence="1">
    <location>
        <begin position="17"/>
        <end position="32"/>
    </location>
</feature>
<evidence type="ECO:0000313" key="3">
    <source>
        <dbReference type="Proteomes" id="UP000297299"/>
    </source>
</evidence>
<protein>
    <submittedName>
        <fullName evidence="2">Uncharacterized protein</fullName>
    </submittedName>
</protein>
<feature type="compositionally biased region" description="Basic and acidic residues" evidence="1">
    <location>
        <begin position="1"/>
        <end position="16"/>
    </location>
</feature>
<accession>A0A4Y8CEE7</accession>
<sequence length="84" mass="9813">MNEDHLTPADRWQVKENDDDDEEEEEEEEEEELCKTQTFDFQSSTFSTHEHWAIPTIHSCTEESSNSVRCIPVGAPIQYDIDTH</sequence>
<feature type="region of interest" description="Disordered" evidence="1">
    <location>
        <begin position="1"/>
        <end position="37"/>
    </location>
</feature>
<proteinExistence type="predicted"/>
<comment type="caution">
    <text evidence="2">The sequence shown here is derived from an EMBL/GenBank/DDBJ whole genome shotgun (WGS) entry which is preliminary data.</text>
</comment>